<evidence type="ECO:0000313" key="2">
    <source>
        <dbReference type="Proteomes" id="UP001282336"/>
    </source>
</evidence>
<sequence length="236" mass="26580">MFGITTRVSAFFGNSNANLDMSRFYSAKNELKKADKYCRRAESLIAKDLKKARNSSTKYDIAKVHKLYKLSEHAAYSRKYLDNRLKTIIPSGMDNNKAKVKQKSSSMPGNPNQVTAEITKMQVKAMEDYLKSSEHVNHLKGNLIKLCEKIGDTESLEDGQVRRVVTCLQGLVHLDSDPATSPSVDSYTALLAEKVDGVTFKDLGNIKYFTQDQTQAIIDYLPRIKKHVESSSLYSR</sequence>
<proteinExistence type="predicted"/>
<reference evidence="1" key="1">
    <citation type="submission" date="2023-11" db="EMBL/GenBank/DDBJ databases">
        <title>Scandinavium wanjuensis sp. nov., isolated from lettuce South Korea.</title>
        <authorList>
            <person name="Park J."/>
            <person name="Park S."/>
            <person name="Oh K.K."/>
            <person name="Cho G.S."/>
            <person name="Franz C.M.A.P."/>
        </authorList>
    </citation>
    <scope>NUCLEOTIDE SEQUENCE</scope>
    <source>
        <strain evidence="1">V105_12</strain>
    </source>
</reference>
<protein>
    <submittedName>
        <fullName evidence="1">Uncharacterized protein</fullName>
    </submittedName>
</protein>
<comment type="caution">
    <text evidence="1">The sequence shown here is derived from an EMBL/GenBank/DDBJ whole genome shotgun (WGS) entry which is preliminary data.</text>
</comment>
<organism evidence="1 2">
    <name type="scientific">Scandinavium lactucae</name>
    <dbReference type="NCBI Taxonomy" id="3095028"/>
    <lineage>
        <taxon>Bacteria</taxon>
        <taxon>Pseudomonadati</taxon>
        <taxon>Pseudomonadota</taxon>
        <taxon>Gammaproteobacteria</taxon>
        <taxon>Enterobacterales</taxon>
        <taxon>Enterobacteriaceae</taxon>
        <taxon>Scandinavium</taxon>
    </lineage>
</organism>
<dbReference type="RefSeq" id="WP_319629289.1">
    <property type="nucleotide sequence ID" value="NZ_JAWXRB010000029.1"/>
</dbReference>
<evidence type="ECO:0000313" key="1">
    <source>
        <dbReference type="EMBL" id="MDX6032800.1"/>
    </source>
</evidence>
<gene>
    <name evidence="1" type="ORF">SIL20_14940</name>
</gene>
<dbReference type="Proteomes" id="UP001282336">
    <property type="component" value="Unassembled WGS sequence"/>
</dbReference>
<name>A0AAJ2VTD7_9ENTR</name>
<accession>A0AAJ2VTD7</accession>
<dbReference type="AlphaFoldDB" id="A0AAJ2VTD7"/>
<dbReference type="EMBL" id="JAWXRC010000033">
    <property type="protein sequence ID" value="MDX6032800.1"/>
    <property type="molecule type" value="Genomic_DNA"/>
</dbReference>